<name>A0AAW8U2B4_9ENTE</name>
<feature type="transmembrane region" description="Helical" evidence="7">
    <location>
        <begin position="267"/>
        <end position="286"/>
    </location>
</feature>
<keyword evidence="3" id="KW-1003">Cell membrane</keyword>
<evidence type="ECO:0000313" key="10">
    <source>
        <dbReference type="Proteomes" id="UP001256711"/>
    </source>
</evidence>
<organism evidence="9 10">
    <name type="scientific">Enterococcus asini</name>
    <dbReference type="NCBI Taxonomy" id="57732"/>
    <lineage>
        <taxon>Bacteria</taxon>
        <taxon>Bacillati</taxon>
        <taxon>Bacillota</taxon>
        <taxon>Bacilli</taxon>
        <taxon>Lactobacillales</taxon>
        <taxon>Enterococcaceae</taxon>
        <taxon>Enterococcus</taxon>
    </lineage>
</organism>
<dbReference type="PROSITE" id="PS00217">
    <property type="entry name" value="SUGAR_TRANSPORT_2"/>
    <property type="match status" value="1"/>
</dbReference>
<keyword evidence="5 7" id="KW-1133">Transmembrane helix</keyword>
<dbReference type="RefSeq" id="WP_311835738.1">
    <property type="nucleotide sequence ID" value="NZ_JARQBJ010000005.1"/>
</dbReference>
<dbReference type="Gene3D" id="1.20.1250.20">
    <property type="entry name" value="MFS general substrate transporter like domains"/>
    <property type="match status" value="1"/>
</dbReference>
<dbReference type="EMBL" id="JARQBJ010000005">
    <property type="protein sequence ID" value="MDT2810894.1"/>
    <property type="molecule type" value="Genomic_DNA"/>
</dbReference>
<feature type="transmembrane region" description="Helical" evidence="7">
    <location>
        <begin position="242"/>
        <end position="260"/>
    </location>
</feature>
<dbReference type="PANTHER" id="PTHR43124">
    <property type="entry name" value="PURINE EFFLUX PUMP PBUE"/>
    <property type="match status" value="1"/>
</dbReference>
<dbReference type="Pfam" id="PF07690">
    <property type="entry name" value="MFS_1"/>
    <property type="match status" value="1"/>
</dbReference>
<feature type="transmembrane region" description="Helical" evidence="7">
    <location>
        <begin position="81"/>
        <end position="100"/>
    </location>
</feature>
<evidence type="ECO:0000313" key="9">
    <source>
        <dbReference type="EMBL" id="MDT2810894.1"/>
    </source>
</evidence>
<dbReference type="Proteomes" id="UP001256711">
    <property type="component" value="Unassembled WGS sequence"/>
</dbReference>
<feature type="transmembrane region" description="Helical" evidence="7">
    <location>
        <begin position="144"/>
        <end position="160"/>
    </location>
</feature>
<evidence type="ECO:0000256" key="3">
    <source>
        <dbReference type="ARBA" id="ARBA00022475"/>
    </source>
</evidence>
<dbReference type="InterPro" id="IPR005829">
    <property type="entry name" value="Sugar_transporter_CS"/>
</dbReference>
<feature type="domain" description="Major facilitator superfamily (MFS) profile" evidence="8">
    <location>
        <begin position="11"/>
        <end position="384"/>
    </location>
</feature>
<feature type="transmembrane region" description="Helical" evidence="7">
    <location>
        <begin position="358"/>
        <end position="378"/>
    </location>
</feature>
<evidence type="ECO:0000256" key="4">
    <source>
        <dbReference type="ARBA" id="ARBA00022692"/>
    </source>
</evidence>
<evidence type="ECO:0000256" key="1">
    <source>
        <dbReference type="ARBA" id="ARBA00004651"/>
    </source>
</evidence>
<dbReference type="InterPro" id="IPR036259">
    <property type="entry name" value="MFS_trans_sf"/>
</dbReference>
<evidence type="ECO:0000256" key="5">
    <source>
        <dbReference type="ARBA" id="ARBA00022989"/>
    </source>
</evidence>
<feature type="transmembrane region" description="Helical" evidence="7">
    <location>
        <begin position="52"/>
        <end position="69"/>
    </location>
</feature>
<sequence length="392" mass="42669">MNELKNYQDALQKIAVLGISLMLTSSQAINGVIPQMREALKISQSQTELLSTAPSITVIVFILFSSYIADRFGMKKTTILGLLLAGFGGIIPVFFSNFYMVLLSRIILGAGLGLYNSLAVSYISELYTGNTRASLLGMRNSMEALGQTVLIFLAGLLVNISWTASFIVYALAFPIAVLFAIKVPEISFKKEDTSVTKEKMNPTVYILALFAILLVMNSIAISVRFSSIATEIKGTSFNASNYLALMPILGIAAGFIFGPINRIFGNVTMYLGIGFVVISNLFIAMSNGNMTFLLLGLFLSSIPGSWCFPFIFSNLDRITTRATINFATSLIFIGCNVGNFIAPIAMNITQAITNSDALTAPFYAFAFLFLIILLVAMFSTKKMHAEKSIVQK</sequence>
<feature type="transmembrane region" description="Helical" evidence="7">
    <location>
        <begin position="292"/>
        <end position="312"/>
    </location>
</feature>
<dbReference type="AlphaFoldDB" id="A0AAW8U2B4"/>
<feature type="transmembrane region" description="Helical" evidence="7">
    <location>
        <begin position="204"/>
        <end position="222"/>
    </location>
</feature>
<dbReference type="GO" id="GO:0022857">
    <property type="term" value="F:transmembrane transporter activity"/>
    <property type="evidence" value="ECO:0007669"/>
    <property type="project" value="InterPro"/>
</dbReference>
<comment type="subcellular location">
    <subcellularLocation>
        <location evidence="1">Cell membrane</location>
        <topology evidence="1">Multi-pass membrane protein</topology>
    </subcellularLocation>
</comment>
<dbReference type="InterPro" id="IPR020846">
    <property type="entry name" value="MFS_dom"/>
</dbReference>
<keyword evidence="2" id="KW-0813">Transport</keyword>
<comment type="caution">
    <text evidence="9">The sequence shown here is derived from an EMBL/GenBank/DDBJ whole genome shotgun (WGS) entry which is preliminary data.</text>
</comment>
<evidence type="ECO:0000256" key="7">
    <source>
        <dbReference type="SAM" id="Phobius"/>
    </source>
</evidence>
<keyword evidence="4 7" id="KW-0812">Transmembrane</keyword>
<accession>A0AAW8U2B4</accession>
<evidence type="ECO:0000256" key="6">
    <source>
        <dbReference type="ARBA" id="ARBA00023136"/>
    </source>
</evidence>
<feature type="transmembrane region" description="Helical" evidence="7">
    <location>
        <begin position="324"/>
        <end position="346"/>
    </location>
</feature>
<reference evidence="9" key="1">
    <citation type="submission" date="2023-03" db="EMBL/GenBank/DDBJ databases">
        <authorList>
            <person name="Shen W."/>
            <person name="Cai J."/>
        </authorList>
    </citation>
    <scope>NUCLEOTIDE SEQUENCE</scope>
    <source>
        <strain evidence="9">B226-2</strain>
    </source>
</reference>
<protein>
    <submittedName>
        <fullName evidence="9">MFS transporter</fullName>
    </submittedName>
</protein>
<dbReference type="InterPro" id="IPR050189">
    <property type="entry name" value="MFS_Efflux_Transporters"/>
</dbReference>
<dbReference type="InterPro" id="IPR011701">
    <property type="entry name" value="MFS"/>
</dbReference>
<dbReference type="PROSITE" id="PS50850">
    <property type="entry name" value="MFS"/>
    <property type="match status" value="1"/>
</dbReference>
<dbReference type="SUPFAM" id="SSF103473">
    <property type="entry name" value="MFS general substrate transporter"/>
    <property type="match status" value="1"/>
</dbReference>
<keyword evidence="6 7" id="KW-0472">Membrane</keyword>
<proteinExistence type="predicted"/>
<dbReference type="PANTHER" id="PTHR43124:SF3">
    <property type="entry name" value="CHLORAMPHENICOL EFFLUX PUMP RV0191"/>
    <property type="match status" value="1"/>
</dbReference>
<gene>
    <name evidence="9" type="ORF">P7H43_10430</name>
</gene>
<dbReference type="GO" id="GO:0005886">
    <property type="term" value="C:plasma membrane"/>
    <property type="evidence" value="ECO:0007669"/>
    <property type="project" value="UniProtKB-SubCell"/>
</dbReference>
<evidence type="ECO:0000259" key="8">
    <source>
        <dbReference type="PROSITE" id="PS50850"/>
    </source>
</evidence>
<feature type="transmembrane region" description="Helical" evidence="7">
    <location>
        <begin position="106"/>
        <end position="123"/>
    </location>
</feature>
<evidence type="ECO:0000256" key="2">
    <source>
        <dbReference type="ARBA" id="ARBA00022448"/>
    </source>
</evidence>